<dbReference type="Proteomes" id="UP001162891">
    <property type="component" value="Chromosome"/>
</dbReference>
<organism evidence="3 4">
    <name type="scientific">Anaeromyxobacter oryzae</name>
    <dbReference type="NCBI Taxonomy" id="2918170"/>
    <lineage>
        <taxon>Bacteria</taxon>
        <taxon>Pseudomonadati</taxon>
        <taxon>Myxococcota</taxon>
        <taxon>Myxococcia</taxon>
        <taxon>Myxococcales</taxon>
        <taxon>Cystobacterineae</taxon>
        <taxon>Anaeromyxobacteraceae</taxon>
        <taxon>Anaeromyxobacter</taxon>
    </lineage>
</organism>
<feature type="domain" description="SnoaL-like" evidence="2">
    <location>
        <begin position="47"/>
        <end position="150"/>
    </location>
</feature>
<name>A0ABN6MMF3_9BACT</name>
<dbReference type="SUPFAM" id="SSF54427">
    <property type="entry name" value="NTF2-like"/>
    <property type="match status" value="1"/>
</dbReference>
<dbReference type="RefSeq" id="WP_248359435.1">
    <property type="nucleotide sequence ID" value="NZ_AP025591.1"/>
</dbReference>
<evidence type="ECO:0000313" key="4">
    <source>
        <dbReference type="Proteomes" id="UP001162891"/>
    </source>
</evidence>
<feature type="chain" id="PRO_5047284220" description="SnoaL-like domain-containing protein" evidence="1">
    <location>
        <begin position="21"/>
        <end position="154"/>
    </location>
</feature>
<dbReference type="InterPro" id="IPR037401">
    <property type="entry name" value="SnoaL-like"/>
</dbReference>
<accession>A0ABN6MMF3</accession>
<keyword evidence="4" id="KW-1185">Reference proteome</keyword>
<reference evidence="4" key="1">
    <citation type="journal article" date="2022" name="Int. J. Syst. Evol. Microbiol.">
        <title>Anaeromyxobacter oryzae sp. nov., Anaeromyxobacter diazotrophicus sp. nov. and Anaeromyxobacter paludicola sp. nov., isolated from paddy soils.</title>
        <authorList>
            <person name="Itoh H."/>
            <person name="Xu Z."/>
            <person name="Mise K."/>
            <person name="Masuda Y."/>
            <person name="Ushijima N."/>
            <person name="Hayakawa C."/>
            <person name="Shiratori Y."/>
            <person name="Senoo K."/>
        </authorList>
    </citation>
    <scope>NUCLEOTIDE SEQUENCE [LARGE SCALE GENOMIC DNA]</scope>
    <source>
        <strain evidence="4">Red232</strain>
    </source>
</reference>
<evidence type="ECO:0000256" key="1">
    <source>
        <dbReference type="SAM" id="SignalP"/>
    </source>
</evidence>
<keyword evidence="1" id="KW-0732">Signal</keyword>
<dbReference type="PROSITE" id="PS51257">
    <property type="entry name" value="PROKAR_LIPOPROTEIN"/>
    <property type="match status" value="1"/>
</dbReference>
<dbReference type="Pfam" id="PF12680">
    <property type="entry name" value="SnoaL_2"/>
    <property type="match status" value="1"/>
</dbReference>
<feature type="signal peptide" evidence="1">
    <location>
        <begin position="1"/>
        <end position="20"/>
    </location>
</feature>
<sequence length="154" mass="16860">MRRSRGLVTLLLVAAGLACAAPRVAAPPAQPDGDRAGPAVPASVAVVQRQLEAYNAQDLDAFVATYADDVVITSASTGQTLASGKEALRQRYGTMFQRFPRNRCRVVERRVEGDRVVLDHEIITGRSPEHPDPWDVGWVRYEVEGGLIRRVELP</sequence>
<protein>
    <recommendedName>
        <fullName evidence="2">SnoaL-like domain-containing protein</fullName>
    </recommendedName>
</protein>
<dbReference type="InterPro" id="IPR032710">
    <property type="entry name" value="NTF2-like_dom_sf"/>
</dbReference>
<gene>
    <name evidence="3" type="ORF">AMOR_11310</name>
</gene>
<proteinExistence type="predicted"/>
<dbReference type="EMBL" id="AP025591">
    <property type="protein sequence ID" value="BDG02135.1"/>
    <property type="molecule type" value="Genomic_DNA"/>
</dbReference>
<evidence type="ECO:0000259" key="2">
    <source>
        <dbReference type="Pfam" id="PF12680"/>
    </source>
</evidence>
<dbReference type="Gene3D" id="3.10.450.50">
    <property type="match status" value="1"/>
</dbReference>
<evidence type="ECO:0000313" key="3">
    <source>
        <dbReference type="EMBL" id="BDG02135.1"/>
    </source>
</evidence>